<dbReference type="Proteomes" id="UP000290191">
    <property type="component" value="Unassembled WGS sequence"/>
</dbReference>
<evidence type="ECO:0000256" key="3">
    <source>
        <dbReference type="ARBA" id="ARBA00023163"/>
    </source>
</evidence>
<dbReference type="InterPro" id="IPR032687">
    <property type="entry name" value="AraC-type_N"/>
</dbReference>
<dbReference type="Gene3D" id="1.10.10.60">
    <property type="entry name" value="Homeodomain-like"/>
    <property type="match status" value="1"/>
</dbReference>
<evidence type="ECO:0000313" key="6">
    <source>
        <dbReference type="Proteomes" id="UP000290191"/>
    </source>
</evidence>
<dbReference type="PROSITE" id="PS01124">
    <property type="entry name" value="HTH_ARAC_FAMILY_2"/>
    <property type="match status" value="1"/>
</dbReference>
<dbReference type="InterPro" id="IPR018060">
    <property type="entry name" value="HTH_AraC"/>
</dbReference>
<protein>
    <submittedName>
        <fullName evidence="5">AraC family transcriptional regulator</fullName>
    </submittedName>
</protein>
<feature type="domain" description="HTH araC/xylS-type" evidence="4">
    <location>
        <begin position="234"/>
        <end position="332"/>
    </location>
</feature>
<dbReference type="GO" id="GO:0005829">
    <property type="term" value="C:cytosol"/>
    <property type="evidence" value="ECO:0007669"/>
    <property type="project" value="TreeGrafter"/>
</dbReference>
<evidence type="ECO:0000259" key="4">
    <source>
        <dbReference type="PROSITE" id="PS01124"/>
    </source>
</evidence>
<keyword evidence="6" id="KW-1185">Reference proteome</keyword>
<dbReference type="PANTHER" id="PTHR47894">
    <property type="entry name" value="HTH-TYPE TRANSCRIPTIONAL REGULATOR GADX"/>
    <property type="match status" value="1"/>
</dbReference>
<sequence>MAKVSSVTFHYVLKALQMHCDITIDEMLQEVDLNKESIFNTDSKIDSSYLSAIFKYCMKKSNDYSLSLKIGSSITYHSLGILGYLMLNTNSLKEMIEKFNHYQKLISGFIKFHLDIYKQHYKLTIYINENPMIPVPSFHAEVHLCAILSILSQIIDEKIVPDKTYFSQKKISNIKEYEKIFGSNIFFEKSENAIFFNEQNLKKVVNNSNPAMLEYFQIQANKILEDLKESSCYSKVKKEILKNIGECDITIDFIAKKLNMSVRTLQYNLKEENKKFRDALLVVKMNLANHYIKNSNMDISSIALYLGYSEPSSFFRAYKKYFKKTPKENLGKKGI</sequence>
<keyword evidence="1" id="KW-0805">Transcription regulation</keyword>
<dbReference type="PANTHER" id="PTHR47894:SF1">
    <property type="entry name" value="HTH-TYPE TRANSCRIPTIONAL REGULATOR VQSM"/>
    <property type="match status" value="1"/>
</dbReference>
<evidence type="ECO:0000313" key="5">
    <source>
        <dbReference type="EMBL" id="RXJ61351.1"/>
    </source>
</evidence>
<dbReference type="SUPFAM" id="SSF46689">
    <property type="entry name" value="Homeodomain-like"/>
    <property type="match status" value="1"/>
</dbReference>
<keyword evidence="2" id="KW-0238">DNA-binding</keyword>
<name>A0A4Q0XZH5_9BACT</name>
<dbReference type="SMART" id="SM00342">
    <property type="entry name" value="HTH_ARAC"/>
    <property type="match status" value="1"/>
</dbReference>
<dbReference type="STRING" id="877500.GCA_000935065_00975"/>
<proteinExistence type="predicted"/>
<keyword evidence="3" id="KW-0804">Transcription</keyword>
<dbReference type="EMBL" id="PDKO01000016">
    <property type="protein sequence ID" value="RXJ61351.1"/>
    <property type="molecule type" value="Genomic_DNA"/>
</dbReference>
<reference evidence="5 6" key="1">
    <citation type="submission" date="2017-10" db="EMBL/GenBank/DDBJ databases">
        <title>Genomics of the genus Arcobacter.</title>
        <authorList>
            <person name="Perez-Cataluna A."/>
            <person name="Figueras M.J."/>
        </authorList>
    </citation>
    <scope>NUCLEOTIDE SEQUENCE [LARGE SCALE GENOMIC DNA]</scope>
    <source>
        <strain evidence="5 6">DSM 24636</strain>
    </source>
</reference>
<gene>
    <name evidence="5" type="ORF">CRV06_13745</name>
</gene>
<dbReference type="GO" id="GO:0000976">
    <property type="term" value="F:transcription cis-regulatory region binding"/>
    <property type="evidence" value="ECO:0007669"/>
    <property type="project" value="TreeGrafter"/>
</dbReference>
<dbReference type="InterPro" id="IPR009057">
    <property type="entry name" value="Homeodomain-like_sf"/>
</dbReference>
<accession>A0A4Q0XZH5</accession>
<dbReference type="GO" id="GO:0003700">
    <property type="term" value="F:DNA-binding transcription factor activity"/>
    <property type="evidence" value="ECO:0007669"/>
    <property type="project" value="InterPro"/>
</dbReference>
<dbReference type="Pfam" id="PF12625">
    <property type="entry name" value="Arabinose_bd"/>
    <property type="match status" value="1"/>
</dbReference>
<dbReference type="Pfam" id="PF12833">
    <property type="entry name" value="HTH_18"/>
    <property type="match status" value="1"/>
</dbReference>
<evidence type="ECO:0000256" key="2">
    <source>
        <dbReference type="ARBA" id="ARBA00023125"/>
    </source>
</evidence>
<evidence type="ECO:0000256" key="1">
    <source>
        <dbReference type="ARBA" id="ARBA00023015"/>
    </source>
</evidence>
<dbReference type="OrthoDB" id="9816010at2"/>
<organism evidence="5 6">
    <name type="scientific">Halarcobacter anaerophilus</name>
    <dbReference type="NCBI Taxonomy" id="877500"/>
    <lineage>
        <taxon>Bacteria</taxon>
        <taxon>Pseudomonadati</taxon>
        <taxon>Campylobacterota</taxon>
        <taxon>Epsilonproteobacteria</taxon>
        <taxon>Campylobacterales</taxon>
        <taxon>Arcobacteraceae</taxon>
        <taxon>Halarcobacter</taxon>
    </lineage>
</organism>
<dbReference type="RefSeq" id="WP_044415981.1">
    <property type="nucleotide sequence ID" value="NZ_CP041070.1"/>
</dbReference>
<comment type="caution">
    <text evidence="5">The sequence shown here is derived from an EMBL/GenBank/DDBJ whole genome shotgun (WGS) entry which is preliminary data.</text>
</comment>
<dbReference type="AlphaFoldDB" id="A0A4Q0XZH5"/>